<feature type="chain" id="PRO_5025041457" evidence="8">
    <location>
        <begin position="25"/>
        <end position="401"/>
    </location>
</feature>
<evidence type="ECO:0000256" key="5">
    <source>
        <dbReference type="ARBA" id="ARBA00023004"/>
    </source>
</evidence>
<dbReference type="InterPro" id="IPR009056">
    <property type="entry name" value="Cyt_c-like_dom"/>
</dbReference>
<dbReference type="Gene3D" id="1.10.760.10">
    <property type="entry name" value="Cytochrome c-like domain"/>
    <property type="match status" value="2"/>
</dbReference>
<dbReference type="InterPro" id="IPR036909">
    <property type="entry name" value="Cyt_c-like_dom_sf"/>
</dbReference>
<evidence type="ECO:0000256" key="2">
    <source>
        <dbReference type="ARBA" id="ARBA00022617"/>
    </source>
</evidence>
<dbReference type="Gene3D" id="6.10.280.130">
    <property type="match status" value="1"/>
</dbReference>
<dbReference type="PRINTS" id="PR00605">
    <property type="entry name" value="CYTCHROMECIC"/>
</dbReference>
<sequence>MKTLKKLLLAAAAVAFFGASEAWAQQVDGKAIFEANCKACHSITEDVVGPALKDVDKRRDQKWINSFVKNSQKMVQAGDKDAVALFEKFNKVPMPSFESALKDADIEAVVAYIKTESEAPAKAEVVAPPTTPADPKTGTGNEVKSGFNFKSLPAHIFIGIVIAVFLLALVVIVLIMTFVSALPVLGSFYNRPENQNLAMAKVVGLLRGETKSIVGEHKDILIEDHSYDGIHEFDNDLPPWWKYSFYATIIFGIAYLLHYHVFYTGKLQDAEYQVEMEQAALLSANEVSDPNAKTDFKVLTEASAIESGKTIYAQNCAACHGKAGEGTVGPNLTDEFWLHGGDVNDIFHTIKFGVTSKGMVAWDKKLNKDQILEVSSYILSLQGSKPANGKAPQGEKYEPKK</sequence>
<evidence type="ECO:0000313" key="11">
    <source>
        <dbReference type="Proteomes" id="UP000326570"/>
    </source>
</evidence>
<dbReference type="GO" id="GO:0005506">
    <property type="term" value="F:iron ion binding"/>
    <property type="evidence" value="ECO:0007669"/>
    <property type="project" value="InterPro"/>
</dbReference>
<feature type="transmembrane region" description="Helical" evidence="7">
    <location>
        <begin position="243"/>
        <end position="263"/>
    </location>
</feature>
<dbReference type="SUPFAM" id="SSF46626">
    <property type="entry name" value="Cytochrome c"/>
    <property type="match status" value="2"/>
</dbReference>
<keyword evidence="2 6" id="KW-0349">Heme</keyword>
<dbReference type="Proteomes" id="UP000326570">
    <property type="component" value="Unassembled WGS sequence"/>
</dbReference>
<keyword evidence="7" id="KW-0812">Transmembrane</keyword>
<keyword evidence="7" id="KW-1133">Transmembrane helix</keyword>
<dbReference type="Pfam" id="PF13442">
    <property type="entry name" value="Cytochrome_CBB3"/>
    <property type="match status" value="1"/>
</dbReference>
<keyword evidence="3 6" id="KW-0479">Metal-binding</keyword>
<evidence type="ECO:0000256" key="1">
    <source>
        <dbReference type="ARBA" id="ARBA00022448"/>
    </source>
</evidence>
<evidence type="ECO:0000256" key="8">
    <source>
        <dbReference type="SAM" id="SignalP"/>
    </source>
</evidence>
<evidence type="ECO:0000256" key="7">
    <source>
        <dbReference type="SAM" id="Phobius"/>
    </source>
</evidence>
<gene>
    <name evidence="10" type="ORF">F0P94_01205</name>
</gene>
<evidence type="ECO:0000256" key="4">
    <source>
        <dbReference type="ARBA" id="ARBA00022982"/>
    </source>
</evidence>
<dbReference type="EMBL" id="VTWT01000001">
    <property type="protein sequence ID" value="KAA9345732.1"/>
    <property type="molecule type" value="Genomic_DNA"/>
</dbReference>
<accession>A0A5N1J6Z4</accession>
<dbReference type="PROSITE" id="PS51007">
    <property type="entry name" value="CYTC"/>
    <property type="match status" value="2"/>
</dbReference>
<keyword evidence="7" id="KW-0472">Membrane</keyword>
<dbReference type="InterPro" id="IPR032858">
    <property type="entry name" value="CcoP_N"/>
</dbReference>
<reference evidence="10 11" key="1">
    <citation type="submission" date="2019-09" db="EMBL/GenBank/DDBJ databases">
        <title>Genome sequence of Adhaeribacter sp. M2.</title>
        <authorList>
            <person name="Srinivasan S."/>
        </authorList>
    </citation>
    <scope>NUCLEOTIDE SEQUENCE [LARGE SCALE GENOMIC DNA]</scope>
    <source>
        <strain evidence="10 11">M2</strain>
    </source>
</reference>
<organism evidence="10 11">
    <name type="scientific">Adhaeribacter soli</name>
    <dbReference type="NCBI Taxonomy" id="2607655"/>
    <lineage>
        <taxon>Bacteria</taxon>
        <taxon>Pseudomonadati</taxon>
        <taxon>Bacteroidota</taxon>
        <taxon>Cytophagia</taxon>
        <taxon>Cytophagales</taxon>
        <taxon>Hymenobacteraceae</taxon>
        <taxon>Adhaeribacter</taxon>
    </lineage>
</organism>
<dbReference type="GO" id="GO:0009055">
    <property type="term" value="F:electron transfer activity"/>
    <property type="evidence" value="ECO:0007669"/>
    <property type="project" value="InterPro"/>
</dbReference>
<comment type="caution">
    <text evidence="10">The sequence shown here is derived from an EMBL/GenBank/DDBJ whole genome shotgun (WGS) entry which is preliminary data.</text>
</comment>
<evidence type="ECO:0000313" key="10">
    <source>
        <dbReference type="EMBL" id="KAA9345732.1"/>
    </source>
</evidence>
<evidence type="ECO:0000259" key="9">
    <source>
        <dbReference type="PROSITE" id="PS51007"/>
    </source>
</evidence>
<dbReference type="InterPro" id="IPR008168">
    <property type="entry name" value="Cyt_C_IC"/>
</dbReference>
<keyword evidence="5 6" id="KW-0408">Iron</keyword>
<keyword evidence="4" id="KW-0249">Electron transport</keyword>
<proteinExistence type="predicted"/>
<keyword evidence="8" id="KW-0732">Signal</keyword>
<dbReference type="PANTHER" id="PTHR33751">
    <property type="entry name" value="CBB3-TYPE CYTOCHROME C OXIDASE SUBUNIT FIXP"/>
    <property type="match status" value="1"/>
</dbReference>
<dbReference type="Pfam" id="PF00034">
    <property type="entry name" value="Cytochrom_C"/>
    <property type="match status" value="1"/>
</dbReference>
<dbReference type="InterPro" id="IPR038414">
    <property type="entry name" value="CcoP_N_sf"/>
</dbReference>
<feature type="domain" description="Cytochrome c" evidence="9">
    <location>
        <begin position="303"/>
        <end position="382"/>
    </location>
</feature>
<dbReference type="RefSeq" id="WP_150901875.1">
    <property type="nucleotide sequence ID" value="NZ_VTWT01000001.1"/>
</dbReference>
<dbReference type="GO" id="GO:0020037">
    <property type="term" value="F:heme binding"/>
    <property type="evidence" value="ECO:0007669"/>
    <property type="project" value="InterPro"/>
</dbReference>
<feature type="domain" description="Cytochrome c" evidence="9">
    <location>
        <begin position="24"/>
        <end position="117"/>
    </location>
</feature>
<dbReference type="InterPro" id="IPR050597">
    <property type="entry name" value="Cytochrome_c_Oxidase_Subunit"/>
</dbReference>
<keyword evidence="1" id="KW-0813">Transport</keyword>
<feature type="transmembrane region" description="Helical" evidence="7">
    <location>
        <begin position="156"/>
        <end position="189"/>
    </location>
</feature>
<evidence type="ECO:0000256" key="3">
    <source>
        <dbReference type="ARBA" id="ARBA00022723"/>
    </source>
</evidence>
<dbReference type="Pfam" id="PF14715">
    <property type="entry name" value="FixP_N"/>
    <property type="match status" value="1"/>
</dbReference>
<feature type="signal peptide" evidence="8">
    <location>
        <begin position="1"/>
        <end position="24"/>
    </location>
</feature>
<dbReference type="PANTHER" id="PTHR33751:SF1">
    <property type="entry name" value="CBB3-TYPE CYTOCHROME C OXIDASE SUBUNIT FIXP"/>
    <property type="match status" value="1"/>
</dbReference>
<evidence type="ECO:0000256" key="6">
    <source>
        <dbReference type="PROSITE-ProRule" id="PRU00433"/>
    </source>
</evidence>
<name>A0A5N1J6Z4_9BACT</name>
<protein>
    <submittedName>
        <fullName evidence="10">C-type cytochrome</fullName>
    </submittedName>
</protein>
<dbReference type="AlphaFoldDB" id="A0A5N1J6Z4"/>
<keyword evidence="11" id="KW-1185">Reference proteome</keyword>